<dbReference type="SUPFAM" id="SSF46785">
    <property type="entry name" value="Winged helix' DNA-binding domain"/>
    <property type="match status" value="1"/>
</dbReference>
<dbReference type="InterPro" id="IPR036390">
    <property type="entry name" value="WH_DNA-bd_sf"/>
</dbReference>
<evidence type="ECO:0000256" key="1">
    <source>
        <dbReference type="ARBA" id="ARBA00022737"/>
    </source>
</evidence>
<keyword evidence="1" id="KW-0677">Repeat</keyword>
<feature type="non-terminal residue" evidence="3">
    <location>
        <position position="1"/>
    </location>
</feature>
<keyword evidence="4" id="KW-1185">Reference proteome</keyword>
<dbReference type="Proteomes" id="UP000265520">
    <property type="component" value="Unassembled WGS sequence"/>
</dbReference>
<dbReference type="AlphaFoldDB" id="A0A392NZZ6"/>
<feature type="domain" description="Disease resistance protein Roq1-like winged-helix" evidence="2">
    <location>
        <begin position="59"/>
        <end position="127"/>
    </location>
</feature>
<evidence type="ECO:0000313" key="4">
    <source>
        <dbReference type="Proteomes" id="UP000265520"/>
    </source>
</evidence>
<accession>A0A392NZZ6</accession>
<dbReference type="InterPro" id="IPR058192">
    <property type="entry name" value="WHD_ROQ1-like"/>
</dbReference>
<dbReference type="PANTHER" id="PTHR11017:SF271">
    <property type="entry name" value="DISEASE RESISTANCE PROTEIN (TIR-NBS-LRR CLASS) FAMILY"/>
    <property type="match status" value="1"/>
</dbReference>
<proteinExistence type="predicted"/>
<dbReference type="Gene3D" id="1.10.8.430">
    <property type="entry name" value="Helical domain of apoptotic protease-activating factors"/>
    <property type="match status" value="1"/>
</dbReference>
<reference evidence="3 4" key="1">
    <citation type="journal article" date="2018" name="Front. Plant Sci.">
        <title>Red Clover (Trifolium pratense) and Zigzag Clover (T. medium) - A Picture of Genomic Similarities and Differences.</title>
        <authorList>
            <person name="Dluhosova J."/>
            <person name="Istvanek J."/>
            <person name="Nedelnik J."/>
            <person name="Repkova J."/>
        </authorList>
    </citation>
    <scope>NUCLEOTIDE SEQUENCE [LARGE SCALE GENOMIC DNA]</scope>
    <source>
        <strain evidence="4">cv. 10/8</strain>
        <tissue evidence="3">Leaf</tissue>
    </source>
</reference>
<name>A0A392NZZ6_9FABA</name>
<dbReference type="EMBL" id="LXQA010056682">
    <property type="protein sequence ID" value="MCI04840.1"/>
    <property type="molecule type" value="Genomic_DNA"/>
</dbReference>
<dbReference type="Pfam" id="PF23282">
    <property type="entry name" value="WHD_ROQ1"/>
    <property type="match status" value="1"/>
</dbReference>
<dbReference type="InterPro" id="IPR027417">
    <property type="entry name" value="P-loop_NTPase"/>
</dbReference>
<sequence length="134" mass="15170">DVVEYCGGLPLALEVIGSFLFGRSVAEYKSVLEKLKIIPNDMIMRKLRTNFNDLDDYGEKPIFLSVATLFIGMDKDDVIHTLNDSRFLDIGITFLEEKSLVTIDSKNRIVMHTLLQALGREIIRQQSGDMTQVC</sequence>
<evidence type="ECO:0000259" key="2">
    <source>
        <dbReference type="Pfam" id="PF23282"/>
    </source>
</evidence>
<dbReference type="PANTHER" id="PTHR11017">
    <property type="entry name" value="LEUCINE-RICH REPEAT-CONTAINING PROTEIN"/>
    <property type="match status" value="1"/>
</dbReference>
<dbReference type="InterPro" id="IPR042197">
    <property type="entry name" value="Apaf_helical"/>
</dbReference>
<organism evidence="3 4">
    <name type="scientific">Trifolium medium</name>
    <dbReference type="NCBI Taxonomy" id="97028"/>
    <lineage>
        <taxon>Eukaryota</taxon>
        <taxon>Viridiplantae</taxon>
        <taxon>Streptophyta</taxon>
        <taxon>Embryophyta</taxon>
        <taxon>Tracheophyta</taxon>
        <taxon>Spermatophyta</taxon>
        <taxon>Magnoliopsida</taxon>
        <taxon>eudicotyledons</taxon>
        <taxon>Gunneridae</taxon>
        <taxon>Pentapetalae</taxon>
        <taxon>rosids</taxon>
        <taxon>fabids</taxon>
        <taxon>Fabales</taxon>
        <taxon>Fabaceae</taxon>
        <taxon>Papilionoideae</taxon>
        <taxon>50 kb inversion clade</taxon>
        <taxon>NPAAA clade</taxon>
        <taxon>Hologalegina</taxon>
        <taxon>IRL clade</taxon>
        <taxon>Trifolieae</taxon>
        <taxon>Trifolium</taxon>
    </lineage>
</organism>
<protein>
    <submittedName>
        <fullName evidence="3">TIR-NBS-LRR RCT1 resistance protein</fullName>
    </submittedName>
</protein>
<dbReference type="GO" id="GO:0006952">
    <property type="term" value="P:defense response"/>
    <property type="evidence" value="ECO:0007669"/>
    <property type="project" value="InterPro"/>
</dbReference>
<comment type="caution">
    <text evidence="3">The sequence shown here is derived from an EMBL/GenBank/DDBJ whole genome shotgun (WGS) entry which is preliminary data.</text>
</comment>
<evidence type="ECO:0000313" key="3">
    <source>
        <dbReference type="EMBL" id="MCI04840.1"/>
    </source>
</evidence>
<dbReference type="InterPro" id="IPR044974">
    <property type="entry name" value="Disease_R_plants"/>
</dbReference>
<dbReference type="SUPFAM" id="SSF52540">
    <property type="entry name" value="P-loop containing nucleoside triphosphate hydrolases"/>
    <property type="match status" value="1"/>
</dbReference>